<evidence type="ECO:0000256" key="18">
    <source>
        <dbReference type="ARBA" id="ARBA00060076"/>
    </source>
</evidence>
<dbReference type="PANTHER" id="PTHR46059:SF3">
    <property type="entry name" value="BETA-GALACTOSIDE ALPHA-2,6-SIALYLTRANSFERASE 2"/>
    <property type="match status" value="1"/>
</dbReference>
<comment type="catalytic activity">
    <reaction evidence="16">
        <text>a beta-D-galactoside + CMP-N-acetyl-beta-neuraminate = an N-acetyl-alpha-neuraminyl-(2-&gt;6)-beta-D-galactosyl derivative + CMP + H(+)</text>
        <dbReference type="Rhea" id="RHEA:52104"/>
        <dbReference type="ChEBI" id="CHEBI:15378"/>
        <dbReference type="ChEBI" id="CHEBI:28034"/>
        <dbReference type="ChEBI" id="CHEBI:57812"/>
        <dbReference type="ChEBI" id="CHEBI:60377"/>
        <dbReference type="ChEBI" id="CHEBI:136398"/>
        <dbReference type="EC" id="2.4.3.1"/>
    </reaction>
</comment>
<evidence type="ECO:0000256" key="9">
    <source>
        <dbReference type="ARBA" id="ARBA00023034"/>
    </source>
</evidence>
<keyword evidence="6 20" id="KW-0812">Transmembrane</keyword>
<dbReference type="PANTHER" id="PTHR46059">
    <property type="entry name" value="BETA-GALACTOSIDE ALPHA-2,6-SIALYLTRANSFERASE"/>
    <property type="match status" value="1"/>
</dbReference>
<feature type="region of interest" description="Disordered" evidence="19">
    <location>
        <begin position="149"/>
        <end position="222"/>
    </location>
</feature>
<evidence type="ECO:0000256" key="7">
    <source>
        <dbReference type="ARBA" id="ARBA00022968"/>
    </source>
</evidence>
<dbReference type="GO" id="GO:0097503">
    <property type="term" value="P:sialylation"/>
    <property type="evidence" value="ECO:0007669"/>
    <property type="project" value="TreeGrafter"/>
</dbReference>
<comment type="function">
    <text evidence="18">Transfers sialic acid from the donor of substrate CMP-sialic acid to galactose containing acceptor substrates.</text>
</comment>
<feature type="compositionally biased region" description="Low complexity" evidence="19">
    <location>
        <begin position="210"/>
        <end position="222"/>
    </location>
</feature>
<evidence type="ECO:0000256" key="19">
    <source>
        <dbReference type="SAM" id="MobiDB-lite"/>
    </source>
</evidence>
<evidence type="ECO:0000256" key="1">
    <source>
        <dbReference type="ARBA" id="ARBA00004447"/>
    </source>
</evidence>
<dbReference type="Proteomes" id="UP000823561">
    <property type="component" value="Chromosome 3"/>
</dbReference>
<keyword evidence="11" id="KW-1015">Disulfide bond</keyword>
<comment type="subcellular location">
    <subcellularLocation>
        <location evidence="1">Golgi apparatus</location>
        <location evidence="1">Golgi stack membrane</location>
        <topology evidence="1">Single-pass type II membrane protein</topology>
    </subcellularLocation>
</comment>
<evidence type="ECO:0000256" key="4">
    <source>
        <dbReference type="ARBA" id="ARBA00022676"/>
    </source>
</evidence>
<evidence type="ECO:0000313" key="21">
    <source>
        <dbReference type="EMBL" id="KAG5283592.1"/>
    </source>
</evidence>
<evidence type="ECO:0000256" key="8">
    <source>
        <dbReference type="ARBA" id="ARBA00022989"/>
    </source>
</evidence>
<evidence type="ECO:0000256" key="12">
    <source>
        <dbReference type="ARBA" id="ARBA00023180"/>
    </source>
</evidence>
<feature type="compositionally biased region" description="Acidic residues" evidence="19">
    <location>
        <begin position="168"/>
        <end position="199"/>
    </location>
</feature>
<reference evidence="21" key="1">
    <citation type="submission" date="2020-10" db="EMBL/GenBank/DDBJ databases">
        <title>Chromosome-scale genome assembly of the Allis shad, Alosa alosa.</title>
        <authorList>
            <person name="Margot Z."/>
            <person name="Christophe K."/>
            <person name="Cabau C."/>
            <person name="Louis A."/>
            <person name="Berthelot C."/>
            <person name="Parey E."/>
            <person name="Roest Crollius H."/>
            <person name="Montfort J."/>
            <person name="Robinson-Rechavi M."/>
            <person name="Bucao C."/>
            <person name="Bouchez O."/>
            <person name="Gislard M."/>
            <person name="Lluch J."/>
            <person name="Milhes M."/>
            <person name="Lampietro C."/>
            <person name="Lopez Roques C."/>
            <person name="Donnadieu C."/>
            <person name="Braasch I."/>
            <person name="Desvignes T."/>
            <person name="Postlethwait J."/>
            <person name="Bobe J."/>
            <person name="Guiguen Y."/>
        </authorList>
    </citation>
    <scope>NUCLEOTIDE SEQUENCE</scope>
    <source>
        <strain evidence="21">M-15738</strain>
        <tissue evidence="21">Blood</tissue>
    </source>
</reference>
<dbReference type="InterPro" id="IPR001675">
    <property type="entry name" value="Glyco_trans_29"/>
</dbReference>
<evidence type="ECO:0000256" key="3">
    <source>
        <dbReference type="ARBA" id="ARBA00020782"/>
    </source>
</evidence>
<evidence type="ECO:0000256" key="20">
    <source>
        <dbReference type="SAM" id="Phobius"/>
    </source>
</evidence>
<keyword evidence="10 20" id="KW-0472">Membrane</keyword>
<keyword evidence="8 20" id="KW-1133">Transmembrane helix</keyword>
<gene>
    <name evidence="21" type="ORF">AALO_G00043800</name>
</gene>
<protein>
    <recommendedName>
        <fullName evidence="3">Beta-galactoside alpha-2,6-sialyltransferase 2</fullName>
        <ecNumber evidence="17">2.4.3.1</ecNumber>
    </recommendedName>
    <alternativeName>
        <fullName evidence="14">CMP-N-acetylneuraminate-beta-galactosamide-alpha-2,6-sialyltransferase 2</fullName>
    </alternativeName>
    <alternativeName>
        <fullName evidence="13">ST6Gal II</fullName>
    </alternativeName>
    <alternativeName>
        <fullName evidence="15">Sialyltransferase 2</fullName>
    </alternativeName>
</protein>
<comment type="caution">
    <text evidence="21">The sequence shown here is derived from an EMBL/GenBank/DDBJ whole genome shotgun (WGS) entry which is preliminary data.</text>
</comment>
<evidence type="ECO:0000256" key="17">
    <source>
        <dbReference type="ARBA" id="ARBA00034329"/>
    </source>
</evidence>
<evidence type="ECO:0000256" key="11">
    <source>
        <dbReference type="ARBA" id="ARBA00023157"/>
    </source>
</evidence>
<evidence type="ECO:0000313" key="22">
    <source>
        <dbReference type="Proteomes" id="UP000823561"/>
    </source>
</evidence>
<evidence type="ECO:0000256" key="14">
    <source>
        <dbReference type="ARBA" id="ARBA00030509"/>
    </source>
</evidence>
<keyword evidence="22" id="KW-1185">Reference proteome</keyword>
<evidence type="ECO:0000256" key="10">
    <source>
        <dbReference type="ARBA" id="ARBA00023136"/>
    </source>
</evidence>
<keyword evidence="5" id="KW-0808">Transferase</keyword>
<evidence type="ECO:0000256" key="13">
    <source>
        <dbReference type="ARBA" id="ARBA00030410"/>
    </source>
</evidence>
<evidence type="ECO:0000256" key="16">
    <source>
        <dbReference type="ARBA" id="ARBA00034249"/>
    </source>
</evidence>
<dbReference type="GO" id="GO:0003835">
    <property type="term" value="F:beta-galactoside alpha-2,6-sialyltransferase activity"/>
    <property type="evidence" value="ECO:0007669"/>
    <property type="project" value="UniProtKB-EC"/>
</dbReference>
<keyword evidence="4" id="KW-0328">Glycosyltransferase</keyword>
<name>A0AAV6HBQ0_9TELE</name>
<feature type="transmembrane region" description="Helical" evidence="20">
    <location>
        <begin position="12"/>
        <end position="31"/>
    </location>
</feature>
<evidence type="ECO:0000256" key="5">
    <source>
        <dbReference type="ARBA" id="ARBA00022679"/>
    </source>
</evidence>
<dbReference type="Pfam" id="PF00777">
    <property type="entry name" value="Glyco_transf_29"/>
    <property type="match status" value="1"/>
</dbReference>
<dbReference type="InterPro" id="IPR038578">
    <property type="entry name" value="GT29-like_sf"/>
</dbReference>
<evidence type="ECO:0000256" key="6">
    <source>
        <dbReference type="ARBA" id="ARBA00022692"/>
    </source>
</evidence>
<accession>A0AAV6HBQ0</accession>
<keyword evidence="7" id="KW-0735">Signal-anchor</keyword>
<dbReference type="FunFam" id="3.90.1480.20:FF:000010">
    <property type="entry name" value="ST6 beta-galactoside alpha-2,6-sialyltransferase 2"/>
    <property type="match status" value="1"/>
</dbReference>
<proteinExistence type="inferred from homology"/>
<comment type="similarity">
    <text evidence="2">Belongs to the glycosyltransferase 29 family.</text>
</comment>
<organism evidence="21 22">
    <name type="scientific">Alosa alosa</name>
    <name type="common">allis shad</name>
    <dbReference type="NCBI Taxonomy" id="278164"/>
    <lineage>
        <taxon>Eukaryota</taxon>
        <taxon>Metazoa</taxon>
        <taxon>Chordata</taxon>
        <taxon>Craniata</taxon>
        <taxon>Vertebrata</taxon>
        <taxon>Euteleostomi</taxon>
        <taxon>Actinopterygii</taxon>
        <taxon>Neopterygii</taxon>
        <taxon>Teleostei</taxon>
        <taxon>Clupei</taxon>
        <taxon>Clupeiformes</taxon>
        <taxon>Clupeoidei</taxon>
        <taxon>Clupeidae</taxon>
        <taxon>Alosa</taxon>
    </lineage>
</organism>
<dbReference type="GO" id="GO:0032580">
    <property type="term" value="C:Golgi cisterna membrane"/>
    <property type="evidence" value="ECO:0007669"/>
    <property type="project" value="UniProtKB-SubCell"/>
</dbReference>
<evidence type="ECO:0000256" key="2">
    <source>
        <dbReference type="ARBA" id="ARBA00006003"/>
    </source>
</evidence>
<dbReference type="EC" id="2.4.3.1" evidence="17"/>
<sequence length="557" mass="62616">MKSSLKQWRRLALGLMLAWVLLFLALFSYFMDSRVEEPRAASTLLGHAESRRLASVSGSIRGGGDGGHQHHVIMGSPWLDLHPRATASAARVPLASISATTTAAAASKEQRPGASLEPGQQPPSREQLSRETAYYSPDPQSLAAWSAFGTQDVGSRSAPRSRENRLPEEDEEEEEWRQQQQEEEEAGREEVEEEEEEGEVVGGRRRTRRTTTAAPARAPAAGRWEASDDLEEYYFSKSKSVVQRLWQGRVSAGMLSPRLQKAMKDYLSANKHRVAYGGTRQERRNAQQLMCQLKRHVRVRTLDGSEAPFSGWRSLVPKRPLERLYGSGFGSCAVVTSAGAILHSGLGKEIDSHDAVLRFNAAPTVGYERDVGNKTTIRIINSQILANPKHQFNSSSLYKNVTLVAWDPAPYAVNLHKWYMSPDYNLFSPYVEHRKHFPAQPFYILHPRFIWQLWDVIQGNTLENIQPNPPSSGFIGILLMMALCEEVHVYEYIPSVRQTDLCHYHERYFDAACTLGAYHPLLYEKMLVQRINTGPARDLRTKGKVTLPGFSTVQCDP</sequence>
<dbReference type="Gene3D" id="3.90.1480.20">
    <property type="entry name" value="Glycosyl transferase family 29"/>
    <property type="match status" value="1"/>
</dbReference>
<dbReference type="EMBL" id="JADWDJ010000003">
    <property type="protein sequence ID" value="KAG5283592.1"/>
    <property type="molecule type" value="Genomic_DNA"/>
</dbReference>
<keyword evidence="12" id="KW-0325">Glycoprotein</keyword>
<feature type="region of interest" description="Disordered" evidence="19">
    <location>
        <begin position="101"/>
        <end position="133"/>
    </location>
</feature>
<keyword evidence="9" id="KW-0333">Golgi apparatus</keyword>
<dbReference type="AlphaFoldDB" id="A0AAV6HBQ0"/>
<evidence type="ECO:0000256" key="15">
    <source>
        <dbReference type="ARBA" id="ARBA00032076"/>
    </source>
</evidence>